<dbReference type="Gene3D" id="2.130.10.80">
    <property type="entry name" value="Galactose oxidase/kelch, beta-propeller"/>
    <property type="match status" value="1"/>
</dbReference>
<dbReference type="PANTHER" id="PTHR32208">
    <property type="entry name" value="SECRETED PROTEIN-RELATED"/>
    <property type="match status" value="1"/>
</dbReference>
<evidence type="ECO:0000313" key="7">
    <source>
        <dbReference type="Proteomes" id="UP000321379"/>
    </source>
</evidence>
<reference evidence="6 7" key="1">
    <citation type="submission" date="2019-08" db="EMBL/GenBank/DDBJ databases">
        <title>Bacterial whole genome sequence for Glaciihabitans sp. CHu50b-6-2.</title>
        <authorList>
            <person name="Jin L."/>
        </authorList>
    </citation>
    <scope>NUCLEOTIDE SEQUENCE [LARGE SCALE GENOMIC DNA]</scope>
    <source>
        <strain evidence="6 7">CHu50b-6-2</strain>
    </source>
</reference>
<feature type="domain" description="Fibronectin type-III" evidence="5">
    <location>
        <begin position="2146"/>
        <end position="2241"/>
    </location>
</feature>
<dbReference type="InterPro" id="IPR011043">
    <property type="entry name" value="Gal_Oxase/kelch_b-propeller"/>
</dbReference>
<keyword evidence="1" id="KW-0732">Signal</keyword>
<dbReference type="InterPro" id="IPR003961">
    <property type="entry name" value="FN3_dom"/>
</dbReference>
<feature type="domain" description="Fibronectin type-III" evidence="5">
    <location>
        <begin position="1180"/>
        <end position="1275"/>
    </location>
</feature>
<evidence type="ECO:0000256" key="2">
    <source>
        <dbReference type="ARBA" id="ARBA00023295"/>
    </source>
</evidence>
<evidence type="ECO:0000256" key="1">
    <source>
        <dbReference type="ARBA" id="ARBA00022729"/>
    </source>
</evidence>
<dbReference type="EMBL" id="VRMG01000005">
    <property type="protein sequence ID" value="TXN31441.1"/>
    <property type="molecule type" value="Genomic_DNA"/>
</dbReference>
<feature type="region of interest" description="Disordered" evidence="4">
    <location>
        <begin position="1162"/>
        <end position="1195"/>
    </location>
</feature>
<dbReference type="GO" id="GO:0016798">
    <property type="term" value="F:hydrolase activity, acting on glycosyl bonds"/>
    <property type="evidence" value="ECO:0007669"/>
    <property type="project" value="UniProtKB-KW"/>
</dbReference>
<dbReference type="Pfam" id="PF09118">
    <property type="entry name" value="GO-like_E_set"/>
    <property type="match status" value="1"/>
</dbReference>
<evidence type="ECO:0000259" key="5">
    <source>
        <dbReference type="PROSITE" id="PS50853"/>
    </source>
</evidence>
<feature type="domain" description="Fibronectin type-III" evidence="5">
    <location>
        <begin position="1498"/>
        <end position="1593"/>
    </location>
</feature>
<dbReference type="SUPFAM" id="SSF50965">
    <property type="entry name" value="Galactose oxidase, central domain"/>
    <property type="match status" value="1"/>
</dbReference>
<keyword evidence="7" id="KW-1185">Reference proteome</keyword>
<dbReference type="RefSeq" id="WP_147783028.1">
    <property type="nucleotide sequence ID" value="NZ_VRMG01000005.1"/>
</dbReference>
<dbReference type="CDD" id="cd02851">
    <property type="entry name" value="E_set_GO_C"/>
    <property type="match status" value="1"/>
</dbReference>
<dbReference type="InterPro" id="IPR015202">
    <property type="entry name" value="GO-like_E_set"/>
</dbReference>
<dbReference type="PROSITE" id="PS50853">
    <property type="entry name" value="FN3"/>
    <property type="match status" value="6"/>
</dbReference>
<dbReference type="Gene3D" id="2.60.40.650">
    <property type="match status" value="1"/>
</dbReference>
<dbReference type="SMART" id="SM00060">
    <property type="entry name" value="FN3"/>
    <property type="match status" value="6"/>
</dbReference>
<feature type="region of interest" description="Disordered" evidence="4">
    <location>
        <begin position="357"/>
        <end position="387"/>
    </location>
</feature>
<gene>
    <name evidence="6" type="ORF">FVP33_07800</name>
</gene>
<dbReference type="Pfam" id="PF07250">
    <property type="entry name" value="Glyoxal_oxid_N"/>
    <property type="match status" value="1"/>
</dbReference>
<dbReference type="Gene3D" id="2.60.120.260">
    <property type="entry name" value="Galactose-binding domain-like"/>
    <property type="match status" value="1"/>
</dbReference>
<dbReference type="InterPro" id="IPR013783">
    <property type="entry name" value="Ig-like_fold"/>
</dbReference>
<sequence length="2459" mass="247561">MIGSSSSGGARSRRSRRWLAATLAWATGAVLLHLVVVASPVDAASSCGSGNAVTCENALPGDPASDWQVSGAGDATIQGYATSMSVNIGETVSFKISTPASSYHIDILRMGYYQGNGARKVAAGLVPSAILPQSQPACLTDSSTGLIDCGNWAVSASWPVPVTAVSGVYLAHLVRNDTGGSSLIPFVVRNDASTSDMVVQTSDETWQAYNTYGGNSLYSCTVACPPGNPGGYKAAYKVSYNRPFHTSLDDSGRSWLMYTEYPMIRWLESNGYDLSYISGLDVATRGALLTNHKTFVSVGHDEYWSGDQRASVESARAHGVNLAFFSGNEVFWKTRWEPSADSSKTPGRTLVSYKETHFDAPTDPQDPSTWTGTWRDPRFSPPADGGRPENALTGQFFIVNAGTTDIQVPAQYASLRLWRNTAVAGLSAGQSLTLGSGLGTLGYEWDEDADNGARPAGLFDLSATTSTNAEVFVDYGTNVASGRTATHHLTEYRAASGALVFGAGTVQWSWGLDNATTGRATDKNMQQATVNLLADMGDQPASLASNLIAAAASTDTTPPTSRVTSPAAGTILADGAATTISGTATDAGGGTVAGVEVSTDGGKTWHPAKGTTSWNYSWIAHGSPIATILVRATDDSGNLETPGPSTTVNVSCPCSIWGTAVTPGGVDSKDGSAIEVGVKFTTDTFGTVSGIRFFKATTNTGTHVGNLWTSTGQLLGRVTFTGETASGWQQAQFAQPIAISPGATYVVSYFAPVGHYSQDEAYMYNAPAPEPDGNDSLDSPPLHALRSTASNPNGVYAYTSSTTFPSNSFNGENYWVDLAFSPSPAPGQVTNVVATAGNASAGVSWSAPSTGATTTYTITPYVGTTPQAASTVTGNPPATSTVITGLTNGTPYTFTVTASNPNGSGVASAASNTVTPSVSASSVQNGGFESGITLWTTGGVPPSSASTATVHSGTGSALLGVVSGTEPGGDGWLSQTVSVPSGTSSLSFWYWPATTDTLCSGSGCVFDWQEAQIRTTAGATLASVFKGNSNARTWTQVTFNTSAYAGQTVVLWFNVHEDASSPPDDTWMYLDDVALTGSQPTAPAAPTGVNAAAGNGQATVSWTAPASGGAPITSYTITPYAGTTALTPTTIAGSPPATSTTITGLTNGTAYTFRVSATNSVGTGPASTASNSVTPSAPTPPGAPTSVTAIGGNGQATVSWTAPGDGGSPITAYTITPYVGTTAQPSTTITGTPPATTLTVTGLTNGTTYTFTVTATNSLGSGTPSSPSNAITPSPAPPVAFVQQAVGHGSGTTRSVTLASAVASGDRIVVEVSIWAANHPTASSVTDSAGNTYTSVLRFTGPDGDEESIWTAPITAGGGTKPTITATSTSSADMGVAVLEYSGLSTTAGIGAVDVSKGATGTTTAATTVFSGAVPPTTVNGLAIGFYADSGFGSTPTPSTGFTKRASIAGAADMDLLVEDQVVSAGSTPNAGAGTSANTIWLMSTVVFASAAGTAPLTPGAPTGVTATAGDSRATVSWTAPSNGGSPLSAYTVTPYIGTTAQPATTVTGAPPATTATIVGLTNGTAYTFTVSATNSVGTGPASAPSNSVTPASTSQGQWGALQTWPLVAITNVALKTGKYLIFDGWQSPTPTMVWDPVTNTFTTVNAPASIFCSGVSHLPDGRVLVAGGFGSLGITTTSIFDPATTAWTTAANMNLPRWYPSLLQLSDGRYVAISGNSTDASHWADTPEVYDPATNKWTLLSGVNTSQIHEEEYPFSYLMLNGKVFAMGPSEDVSYVLDVNAQNWTPVGASGVVNGSAVMYRPGKILYSGGAPSVLTTTAASATTAVIDTSAATPGWRQTASMNTARVYHTLTMLADGKVLAVGGEQSSDQTNVTSGVLSTEIWDPSTETWTTGASMTAARNYHSTAVLMPDGRVLVAGGGHEDSLTNPGQYSAQVYTPSYLLSGARPTIGSATTSASYGGTITVNTPDAASISAVNLVSLAADTHQADMGQHFVPLTFTAGSSSLSVTAPGSAAIAPPGDYMMFIVNGSGVPSVASMVHISSAAATAPGAPTGVAATAGVGQATVSWAAPVDGGSPITSYTVTPYVGGTAQTPTTINGAPPATTATVTGLTAGVTYTFTVAATNAIGTGSPSAPSNSVTPTALTAPAAPTGVAATAGNAQATVTWTAPSNGGSAITSYTVTPYVAGIAQPATTVSGSPPATSATITGLTNGVTYTFTVSATNAIGTGPASAPSNSATPNSATSAPKFVQSITAHGANSATRTAVLPAAITTGDRIIVEVGVWSSTNATASTVTDSAGNTYTEVLHFTASDATEESVWTAPITAGGGTKPTITVTTSKAADIGIAALEYSGLSAVSGAGAVDVSKTATGTAAAAGTVVSGATPAATTAGLALGFYADSGFGVTPVASSGFTPRATISNVTDMDLLVEDQPTAVGATPSAGATTKAGTIWLMSTVVFKGA</sequence>
<accession>A0A5C8US72</accession>
<feature type="domain" description="Fibronectin type-III" evidence="5">
    <location>
        <begin position="825"/>
        <end position="918"/>
    </location>
</feature>
<feature type="domain" description="Fibronectin type-III" evidence="5">
    <location>
        <begin position="2048"/>
        <end position="2145"/>
    </location>
</feature>
<dbReference type="PRINTS" id="PR00014">
    <property type="entry name" value="FNTYPEIII"/>
</dbReference>
<dbReference type="CDD" id="cd00063">
    <property type="entry name" value="FN3"/>
    <property type="match status" value="6"/>
</dbReference>
<dbReference type="PANTHER" id="PTHR32208:SF21">
    <property type="entry name" value="LOW QUALITY PROTEIN: ALDEHYDE OXIDASE GLOX-LIKE"/>
    <property type="match status" value="1"/>
</dbReference>
<dbReference type="InterPro" id="IPR006652">
    <property type="entry name" value="Kelch_1"/>
</dbReference>
<comment type="caution">
    <text evidence="6">The sequence shown here is derived from an EMBL/GenBank/DDBJ whole genome shotgun (WGS) entry which is preliminary data.</text>
</comment>
<dbReference type="InterPro" id="IPR037293">
    <property type="entry name" value="Gal_Oxidase_central_sf"/>
</dbReference>
<feature type="compositionally biased region" description="Polar residues" evidence="4">
    <location>
        <begin position="1162"/>
        <end position="1171"/>
    </location>
</feature>
<feature type="domain" description="Fibronectin type-III" evidence="5">
    <location>
        <begin position="1082"/>
        <end position="1179"/>
    </location>
</feature>
<dbReference type="GO" id="GO:0000272">
    <property type="term" value="P:polysaccharide catabolic process"/>
    <property type="evidence" value="ECO:0007669"/>
    <property type="project" value="UniProtKB-KW"/>
</dbReference>
<name>A0A5C8US72_9MICO</name>
<dbReference type="Pfam" id="PF13313">
    <property type="entry name" value="DUF4082"/>
    <property type="match status" value="1"/>
</dbReference>
<evidence type="ECO:0000256" key="3">
    <source>
        <dbReference type="ARBA" id="ARBA00023326"/>
    </source>
</evidence>
<evidence type="ECO:0000313" key="6">
    <source>
        <dbReference type="EMBL" id="TXN31441.1"/>
    </source>
</evidence>
<dbReference type="SUPFAM" id="SSF81296">
    <property type="entry name" value="E set domains"/>
    <property type="match status" value="2"/>
</dbReference>
<evidence type="ECO:0000256" key="4">
    <source>
        <dbReference type="SAM" id="MobiDB-lite"/>
    </source>
</evidence>
<keyword evidence="2" id="KW-0378">Hydrolase</keyword>
<dbReference type="InterPro" id="IPR046540">
    <property type="entry name" value="DMFA2_C"/>
</dbReference>
<organism evidence="6 7">
    <name type="scientific">Lacisediminihabitans profunda</name>
    <dbReference type="NCBI Taxonomy" id="2594790"/>
    <lineage>
        <taxon>Bacteria</taxon>
        <taxon>Bacillati</taxon>
        <taxon>Actinomycetota</taxon>
        <taxon>Actinomycetes</taxon>
        <taxon>Micrococcales</taxon>
        <taxon>Microbacteriaceae</taxon>
        <taxon>Lacisediminihabitans</taxon>
    </lineage>
</organism>
<proteinExistence type="predicted"/>
<dbReference type="SUPFAM" id="SSF49265">
    <property type="entry name" value="Fibronectin type III"/>
    <property type="match status" value="4"/>
</dbReference>
<dbReference type="Pfam" id="PF00041">
    <property type="entry name" value="fn3"/>
    <property type="match status" value="6"/>
</dbReference>
<keyword evidence="3" id="KW-0119">Carbohydrate metabolism</keyword>
<dbReference type="InterPro" id="IPR036116">
    <property type="entry name" value="FN3_sf"/>
</dbReference>
<dbReference type="SMART" id="SM00612">
    <property type="entry name" value="Kelch"/>
    <property type="match status" value="2"/>
</dbReference>
<dbReference type="Pfam" id="PF20254">
    <property type="entry name" value="DMFA2_C"/>
    <property type="match status" value="1"/>
</dbReference>
<dbReference type="InterPro" id="IPR014756">
    <property type="entry name" value="Ig_E-set"/>
</dbReference>
<dbReference type="Proteomes" id="UP000321379">
    <property type="component" value="Unassembled WGS sequence"/>
</dbReference>
<keyword evidence="2" id="KW-0326">Glycosidase</keyword>
<dbReference type="InterPro" id="IPR009880">
    <property type="entry name" value="Glyoxal_oxidase_N"/>
</dbReference>
<protein>
    <submittedName>
        <fullName evidence="6">DUF4082 domain-containing protein</fullName>
    </submittedName>
</protein>
<dbReference type="Gene3D" id="2.60.40.10">
    <property type="entry name" value="Immunoglobulins"/>
    <property type="match status" value="7"/>
</dbReference>
<dbReference type="InterPro" id="IPR025141">
    <property type="entry name" value="DUF4082"/>
</dbReference>
<keyword evidence="3" id="KW-0624">Polysaccharide degradation</keyword>